<keyword evidence="3" id="KW-1185">Reference proteome</keyword>
<dbReference type="EMBL" id="JABBKX010000003">
    <property type="protein sequence ID" value="NMJ42072.1"/>
    <property type="molecule type" value="Genomic_DNA"/>
</dbReference>
<evidence type="ECO:0000313" key="2">
    <source>
        <dbReference type="EMBL" id="NMJ42072.1"/>
    </source>
</evidence>
<evidence type="ECO:0000313" key="3">
    <source>
        <dbReference type="Proteomes" id="UP000548582"/>
    </source>
</evidence>
<accession>A0A848ED98</accession>
<dbReference type="PANTHER" id="PTHR39203:SF1">
    <property type="entry name" value="CYTOPLASMIC PROTEIN"/>
    <property type="match status" value="1"/>
</dbReference>
<dbReference type="Pfam" id="PF04266">
    <property type="entry name" value="ASCH"/>
    <property type="match status" value="1"/>
</dbReference>
<dbReference type="SMART" id="SM01022">
    <property type="entry name" value="ASCH"/>
    <property type="match status" value="1"/>
</dbReference>
<dbReference type="InterPro" id="IPR009326">
    <property type="entry name" value="DUF984"/>
</dbReference>
<reference evidence="2 3" key="1">
    <citation type="submission" date="2020-03" db="EMBL/GenBank/DDBJ databases">
        <authorList>
            <person name="Sun Q."/>
        </authorList>
    </citation>
    <scope>NUCLEOTIDE SEQUENCE [LARGE SCALE GENOMIC DNA]</scope>
    <source>
        <strain evidence="2 3">JC162</strain>
    </source>
</reference>
<dbReference type="Proteomes" id="UP000548582">
    <property type="component" value="Unassembled WGS sequence"/>
</dbReference>
<proteinExistence type="predicted"/>
<dbReference type="PIRSF" id="PIRSF021320">
    <property type="entry name" value="DUF984"/>
    <property type="match status" value="1"/>
</dbReference>
<protein>
    <submittedName>
        <fullName evidence="2">ASCH domain-containing protein</fullName>
    </submittedName>
</protein>
<dbReference type="InterPro" id="IPR007374">
    <property type="entry name" value="ASCH_domain"/>
</dbReference>
<comment type="caution">
    <text evidence="2">The sequence shown here is derived from an EMBL/GenBank/DDBJ whole genome shotgun (WGS) entry which is preliminary data.</text>
</comment>
<gene>
    <name evidence="2" type="ORF">GWK16_12530</name>
</gene>
<organism evidence="2 3">
    <name type="scientific">Neoroseomonas marina</name>
    <dbReference type="NCBI Taxonomy" id="1232220"/>
    <lineage>
        <taxon>Bacteria</taxon>
        <taxon>Pseudomonadati</taxon>
        <taxon>Pseudomonadota</taxon>
        <taxon>Alphaproteobacteria</taxon>
        <taxon>Acetobacterales</taxon>
        <taxon>Acetobacteraceae</taxon>
        <taxon>Neoroseomonas</taxon>
    </lineage>
</organism>
<sequence>MPGWYVPDRTPEVAAFWAAYRAAAGLDHDRYDVVAHGHTPAIADALAALILAGAKRATASLARDYGPGKAPRPAPGDHVLVVDGSGRPTCIWQTTEVTVGPFAGVTDDFAWVEGEGDRSRATWLANHREFFGWQAERDGFVLTDDEPVVFERFRMVWPTPDP</sequence>
<dbReference type="AlphaFoldDB" id="A0A848ED98"/>
<dbReference type="SUPFAM" id="SSF88697">
    <property type="entry name" value="PUA domain-like"/>
    <property type="match status" value="1"/>
</dbReference>
<dbReference type="PANTHER" id="PTHR39203">
    <property type="entry name" value="CYTOPLASMIC PROTEIN-RELATED"/>
    <property type="match status" value="1"/>
</dbReference>
<dbReference type="InterPro" id="IPR015947">
    <property type="entry name" value="PUA-like_sf"/>
</dbReference>
<evidence type="ECO:0000259" key="1">
    <source>
        <dbReference type="SMART" id="SM01022"/>
    </source>
</evidence>
<feature type="domain" description="ASCH" evidence="1">
    <location>
        <begin position="40"/>
        <end position="157"/>
    </location>
</feature>
<name>A0A848ED98_9PROT</name>
<dbReference type="Gene3D" id="3.10.400.10">
    <property type="entry name" value="Sulfate adenylyltransferase"/>
    <property type="match status" value="1"/>
</dbReference>